<keyword evidence="25" id="KW-1185">Reference proteome</keyword>
<dbReference type="PANTHER" id="PTHR10963:SF68">
    <property type="entry name" value="GLYCOSIDASE CRH1-RELATED"/>
    <property type="match status" value="1"/>
</dbReference>
<dbReference type="AlphaFoldDB" id="A0A2B7XWT7"/>
<feature type="active site" description="Proton donor" evidence="19">
    <location>
        <position position="121"/>
    </location>
</feature>
<evidence type="ECO:0000259" key="23">
    <source>
        <dbReference type="PROSITE" id="PS51762"/>
    </source>
</evidence>
<feature type="chain" id="PRO_5012857887" description="Crh-like protein" evidence="22">
    <location>
        <begin position="21"/>
        <end position="437"/>
    </location>
</feature>
<comment type="similarity">
    <text evidence="16">Belongs to the glycosyl hydrolase 16 family. CRH1 subfamily.</text>
</comment>
<evidence type="ECO:0000256" key="20">
    <source>
        <dbReference type="PIRSR" id="PIRSR037299-2"/>
    </source>
</evidence>
<evidence type="ECO:0000256" key="19">
    <source>
        <dbReference type="PIRSR" id="PIRSR037299-1"/>
    </source>
</evidence>
<evidence type="ECO:0000256" key="21">
    <source>
        <dbReference type="SAM" id="MobiDB-lite"/>
    </source>
</evidence>
<dbReference type="PANTHER" id="PTHR10963">
    <property type="entry name" value="GLYCOSYL HYDROLASE-RELATED"/>
    <property type="match status" value="1"/>
</dbReference>
<organism evidence="24 25">
    <name type="scientific">Polytolypa hystricis (strain UAMH7299)</name>
    <dbReference type="NCBI Taxonomy" id="1447883"/>
    <lineage>
        <taxon>Eukaryota</taxon>
        <taxon>Fungi</taxon>
        <taxon>Dikarya</taxon>
        <taxon>Ascomycota</taxon>
        <taxon>Pezizomycotina</taxon>
        <taxon>Eurotiomycetes</taxon>
        <taxon>Eurotiomycetidae</taxon>
        <taxon>Onygenales</taxon>
        <taxon>Onygenales incertae sedis</taxon>
        <taxon>Polytolypa</taxon>
    </lineage>
</organism>
<dbReference type="GO" id="GO:0031505">
    <property type="term" value="P:fungal-type cell wall organization"/>
    <property type="evidence" value="ECO:0007669"/>
    <property type="project" value="TreeGrafter"/>
</dbReference>
<comment type="function">
    <text evidence="17">Dual chitinase/transglycosylase that plays a role in cell wall architecture. Chitinase and transglycosylase activities are coupled. Required for the polysaccharide cross-linking at the septa and the cell wall. More specifically, transfers chitin to 1,6-beta-glucan in the cell wall.</text>
</comment>
<feature type="compositionally biased region" description="Low complexity" evidence="21">
    <location>
        <begin position="341"/>
        <end position="373"/>
    </location>
</feature>
<evidence type="ECO:0000256" key="9">
    <source>
        <dbReference type="ARBA" id="ARBA00022801"/>
    </source>
</evidence>
<feature type="active site" description="Nucleophile" evidence="19">
    <location>
        <position position="117"/>
    </location>
</feature>
<keyword evidence="4" id="KW-0134">Cell wall</keyword>
<dbReference type="EC" id="3.2.-.-" evidence="18"/>
<keyword evidence="6" id="KW-0328">Glycosyltransferase</keyword>
<evidence type="ECO:0000256" key="1">
    <source>
        <dbReference type="ARBA" id="ARBA00000822"/>
    </source>
</evidence>
<keyword evidence="8 22" id="KW-0732">Signal</keyword>
<dbReference type="STRING" id="1447883.A0A2B7XWT7"/>
<dbReference type="InterPro" id="IPR000757">
    <property type="entry name" value="Beta-glucanase-like"/>
</dbReference>
<dbReference type="OrthoDB" id="4781at2759"/>
<dbReference type="GO" id="GO:0098552">
    <property type="term" value="C:side of membrane"/>
    <property type="evidence" value="ECO:0007669"/>
    <property type="project" value="UniProtKB-KW"/>
</dbReference>
<evidence type="ECO:0000256" key="6">
    <source>
        <dbReference type="ARBA" id="ARBA00022676"/>
    </source>
</evidence>
<dbReference type="Gene3D" id="2.60.120.200">
    <property type="match status" value="1"/>
</dbReference>
<dbReference type="PIRSF" id="PIRSF037299">
    <property type="entry name" value="Glycosidase_CRH1_prd"/>
    <property type="match status" value="1"/>
</dbReference>
<dbReference type="CDD" id="cd02183">
    <property type="entry name" value="GH16_fungal_CRH1_transglycosylase"/>
    <property type="match status" value="1"/>
</dbReference>
<dbReference type="GO" id="GO:0016757">
    <property type="term" value="F:glycosyltransferase activity"/>
    <property type="evidence" value="ECO:0007669"/>
    <property type="project" value="UniProtKB-KW"/>
</dbReference>
<keyword evidence="7" id="KW-0808">Transferase</keyword>
<evidence type="ECO:0000256" key="2">
    <source>
        <dbReference type="ARBA" id="ARBA00004191"/>
    </source>
</evidence>
<dbReference type="PROSITE" id="PS51762">
    <property type="entry name" value="GH16_2"/>
    <property type="match status" value="1"/>
</dbReference>
<name>A0A2B7XWT7_POLH7</name>
<dbReference type="InterPro" id="IPR050546">
    <property type="entry name" value="Glycosyl_Hydrlase_16"/>
</dbReference>
<dbReference type="EMBL" id="PDNA01000109">
    <property type="protein sequence ID" value="PGH13018.1"/>
    <property type="molecule type" value="Genomic_DNA"/>
</dbReference>
<evidence type="ECO:0000256" key="4">
    <source>
        <dbReference type="ARBA" id="ARBA00022512"/>
    </source>
</evidence>
<evidence type="ECO:0000256" key="12">
    <source>
        <dbReference type="ARBA" id="ARBA00023180"/>
    </source>
</evidence>
<feature type="domain" description="GH16" evidence="23">
    <location>
        <begin position="20"/>
        <end position="233"/>
    </location>
</feature>
<dbReference type="Pfam" id="PF00722">
    <property type="entry name" value="Glyco_hydro_16"/>
    <property type="match status" value="1"/>
</dbReference>
<evidence type="ECO:0000256" key="11">
    <source>
        <dbReference type="ARBA" id="ARBA00023157"/>
    </source>
</evidence>
<comment type="subcellular location">
    <subcellularLocation>
        <location evidence="3">Membrane</location>
        <topology evidence="3">Lipid-anchor</topology>
        <topology evidence="3">GPI-anchor</topology>
    </subcellularLocation>
    <subcellularLocation>
        <location evidence="2">Secreted</location>
        <location evidence="2">Cell wall</location>
    </subcellularLocation>
</comment>
<keyword evidence="13" id="KW-0449">Lipoprotein</keyword>
<feature type="compositionally biased region" description="Low complexity" evidence="21">
    <location>
        <begin position="387"/>
        <end position="404"/>
    </location>
</feature>
<feature type="compositionally biased region" description="Polar residues" evidence="21">
    <location>
        <begin position="317"/>
        <end position="326"/>
    </location>
</feature>
<proteinExistence type="inferred from homology"/>
<keyword evidence="15" id="KW-0961">Cell wall biogenesis/degradation</keyword>
<evidence type="ECO:0000256" key="22">
    <source>
        <dbReference type="SAM" id="SignalP"/>
    </source>
</evidence>
<dbReference type="GO" id="GO:0005975">
    <property type="term" value="P:carbohydrate metabolic process"/>
    <property type="evidence" value="ECO:0007669"/>
    <property type="project" value="InterPro"/>
</dbReference>
<evidence type="ECO:0000256" key="5">
    <source>
        <dbReference type="ARBA" id="ARBA00022622"/>
    </source>
</evidence>
<reference evidence="24 25" key="1">
    <citation type="submission" date="2017-10" db="EMBL/GenBank/DDBJ databases">
        <title>Comparative genomics in systemic dimorphic fungi from Ajellomycetaceae.</title>
        <authorList>
            <person name="Munoz J.F."/>
            <person name="Mcewen J.G."/>
            <person name="Clay O.K."/>
            <person name="Cuomo C.A."/>
        </authorList>
    </citation>
    <scope>NUCLEOTIDE SEQUENCE [LARGE SCALE GENOMIC DNA]</scope>
    <source>
        <strain evidence="24 25">UAMH7299</strain>
    </source>
</reference>
<evidence type="ECO:0000256" key="8">
    <source>
        <dbReference type="ARBA" id="ARBA00022729"/>
    </source>
</evidence>
<keyword evidence="12" id="KW-0325">Glycoprotein</keyword>
<feature type="disulfide bond" evidence="20">
    <location>
        <begin position="26"/>
        <end position="33"/>
    </location>
</feature>
<gene>
    <name evidence="24" type="ORF">AJ80_06502</name>
</gene>
<comment type="caution">
    <text evidence="24">The sequence shown here is derived from an EMBL/GenBank/DDBJ whole genome shotgun (WGS) entry which is preliminary data.</text>
</comment>
<evidence type="ECO:0000256" key="13">
    <source>
        <dbReference type="ARBA" id="ARBA00023288"/>
    </source>
</evidence>
<evidence type="ECO:0000256" key="15">
    <source>
        <dbReference type="ARBA" id="ARBA00023316"/>
    </source>
</evidence>
<protein>
    <recommendedName>
        <fullName evidence="18">Crh-like protein</fullName>
        <ecNumber evidence="18">3.2.-.-</ecNumber>
    </recommendedName>
</protein>
<keyword evidence="10 18" id="KW-0472">Membrane</keyword>
<keyword evidence="9 18" id="KW-0378">Hydrolase</keyword>
<dbReference type="SUPFAM" id="SSF49899">
    <property type="entry name" value="Concanavalin A-like lectins/glucanases"/>
    <property type="match status" value="1"/>
</dbReference>
<feature type="region of interest" description="Disordered" evidence="21">
    <location>
        <begin position="262"/>
        <end position="414"/>
    </location>
</feature>
<evidence type="ECO:0000313" key="24">
    <source>
        <dbReference type="EMBL" id="PGH13018.1"/>
    </source>
</evidence>
<keyword evidence="11 20" id="KW-1015">Disulfide bond</keyword>
<keyword evidence="4" id="KW-0964">Secreted</keyword>
<accession>A0A2B7XWT7</accession>
<feature type="signal peptide" evidence="22">
    <location>
        <begin position="1"/>
        <end position="20"/>
    </location>
</feature>
<dbReference type="InterPro" id="IPR017168">
    <property type="entry name" value="CHR-like"/>
</dbReference>
<evidence type="ECO:0000256" key="7">
    <source>
        <dbReference type="ARBA" id="ARBA00022679"/>
    </source>
</evidence>
<comment type="catalytic activity">
    <reaction evidence="1">
        <text>Random endo-hydrolysis of N-acetyl-beta-D-glucosaminide (1-&gt;4)-beta-linkages in chitin and chitodextrins.</text>
        <dbReference type="EC" id="3.2.1.14"/>
    </reaction>
</comment>
<keyword evidence="14" id="KW-0326">Glycosidase</keyword>
<evidence type="ECO:0000256" key="17">
    <source>
        <dbReference type="ARBA" id="ARBA00093308"/>
    </source>
</evidence>
<evidence type="ECO:0000256" key="18">
    <source>
        <dbReference type="PIRNR" id="PIRNR037299"/>
    </source>
</evidence>
<dbReference type="FunFam" id="2.60.120.200:FF:000152">
    <property type="entry name" value="Cell wall glucanase"/>
    <property type="match status" value="1"/>
</dbReference>
<evidence type="ECO:0000256" key="10">
    <source>
        <dbReference type="ARBA" id="ARBA00023136"/>
    </source>
</evidence>
<dbReference type="GO" id="GO:0009277">
    <property type="term" value="C:fungal-type cell wall"/>
    <property type="evidence" value="ECO:0007669"/>
    <property type="project" value="TreeGrafter"/>
</dbReference>
<evidence type="ECO:0000256" key="14">
    <source>
        <dbReference type="ARBA" id="ARBA00023295"/>
    </source>
</evidence>
<evidence type="ECO:0000313" key="25">
    <source>
        <dbReference type="Proteomes" id="UP000224634"/>
    </source>
</evidence>
<sequence length="437" mass="45382">MKLSLKAAAAVIASIPLVSAQTWTDCNPTKQSCPADPALGGHADFDFTQGPSDRFSAVGSPSYDGNGAAFTVAKSGDAPTITSRFYIMFGHVEWVIKAAPGTGIVSSAVLQSDALDEIDWEWLGGNNEQVQSNYFAKGDTSSYDRGAFHANPGNHDGFHTYSIDWTSSQIEWKIDGQSVRTLTPETSNNQYPQTPMMIKVGSWAGGDPGNPEGTIQWAGGLTDYSAGPFTMLLKSIAVTDYSTGQEYRYTDQSGTWQSIEAVGGKVNGNGSPGKGPQVASSAPPAEATREVPTQGIIPPAPTSTVSRPSEYPWIPRPSTTEQSDGSPVTEYTGLPTDWIVTESDTSSSPNSASETSPSTSSPSPSAPASTSSARGPESGNSTVTRPSGSQGTFITTTTSASETGVPEAPETGAASSNTRIHYGIAVVCGLIGAAALA</sequence>
<dbReference type="Proteomes" id="UP000224634">
    <property type="component" value="Unassembled WGS sequence"/>
</dbReference>
<dbReference type="GO" id="GO:0008843">
    <property type="term" value="F:endochitinase activity"/>
    <property type="evidence" value="ECO:0007669"/>
    <property type="project" value="UniProtKB-EC"/>
</dbReference>
<keyword evidence="5" id="KW-0336">GPI-anchor</keyword>
<evidence type="ECO:0000256" key="3">
    <source>
        <dbReference type="ARBA" id="ARBA00004589"/>
    </source>
</evidence>
<evidence type="ECO:0000256" key="16">
    <source>
        <dbReference type="ARBA" id="ARBA00038074"/>
    </source>
</evidence>
<dbReference type="InterPro" id="IPR013320">
    <property type="entry name" value="ConA-like_dom_sf"/>
</dbReference>